<gene>
    <name evidence="2" type="ORF">FOQG_16589</name>
</gene>
<accession>X0B9G4</accession>
<dbReference type="Proteomes" id="UP000030663">
    <property type="component" value="Unassembled WGS sequence"/>
</dbReference>
<reference evidence="2 3" key="1">
    <citation type="submission" date="2011-11" db="EMBL/GenBank/DDBJ databases">
        <title>The Genome Sequence of Fusarium oxysporum PHW815.</title>
        <authorList>
            <consortium name="The Broad Institute Genome Sequencing Platform"/>
            <person name="Ma L.-J."/>
            <person name="Gale L.R."/>
            <person name="Schwartz D.C."/>
            <person name="Zhou S."/>
            <person name="Corby-Kistler H."/>
            <person name="Young S.K."/>
            <person name="Zeng Q."/>
            <person name="Gargeya S."/>
            <person name="Fitzgerald M."/>
            <person name="Haas B."/>
            <person name="Abouelleil A."/>
            <person name="Alvarado L."/>
            <person name="Arachchi H.M."/>
            <person name="Berlin A."/>
            <person name="Brown A."/>
            <person name="Chapman S.B."/>
            <person name="Chen Z."/>
            <person name="Dunbar C."/>
            <person name="Freedman E."/>
            <person name="Gearin G."/>
            <person name="Goldberg J."/>
            <person name="Griggs A."/>
            <person name="Gujja S."/>
            <person name="Heiman D."/>
            <person name="Howarth C."/>
            <person name="Larson L."/>
            <person name="Lui A."/>
            <person name="MacDonald P.J.P."/>
            <person name="Montmayeur A."/>
            <person name="Murphy C."/>
            <person name="Neiman D."/>
            <person name="Pearson M."/>
            <person name="Priest M."/>
            <person name="Roberts A."/>
            <person name="Saif S."/>
            <person name="Shea T."/>
            <person name="Shenoy N."/>
            <person name="Sisk P."/>
            <person name="Stolte C."/>
            <person name="Sykes S."/>
            <person name="Wortman J."/>
            <person name="Nusbaum C."/>
            <person name="Birren B."/>
        </authorList>
    </citation>
    <scope>NUCLEOTIDE SEQUENCE [LARGE SCALE GENOMIC DNA]</scope>
    <source>
        <strain evidence="2 3">54005</strain>
    </source>
</reference>
<evidence type="ECO:0000313" key="2">
    <source>
        <dbReference type="EMBL" id="EXK78765.1"/>
    </source>
</evidence>
<feature type="region of interest" description="Disordered" evidence="1">
    <location>
        <begin position="1"/>
        <end position="22"/>
    </location>
</feature>
<evidence type="ECO:0000313" key="3">
    <source>
        <dbReference type="Proteomes" id="UP000030663"/>
    </source>
</evidence>
<organism evidence="2 3">
    <name type="scientific">Fusarium oxysporum f. sp. raphani 54005</name>
    <dbReference type="NCBI Taxonomy" id="1089458"/>
    <lineage>
        <taxon>Eukaryota</taxon>
        <taxon>Fungi</taxon>
        <taxon>Dikarya</taxon>
        <taxon>Ascomycota</taxon>
        <taxon>Pezizomycotina</taxon>
        <taxon>Sordariomycetes</taxon>
        <taxon>Hypocreomycetidae</taxon>
        <taxon>Hypocreales</taxon>
        <taxon>Nectriaceae</taxon>
        <taxon>Fusarium</taxon>
        <taxon>Fusarium oxysporum species complex</taxon>
    </lineage>
</organism>
<dbReference type="EMBL" id="JH658504">
    <property type="protein sequence ID" value="EXK78765.1"/>
    <property type="molecule type" value="Genomic_DNA"/>
</dbReference>
<keyword evidence="3" id="KW-1185">Reference proteome</keyword>
<dbReference type="HOGENOM" id="CLU_2606153_0_0_1"/>
<protein>
    <submittedName>
        <fullName evidence="2">Uncharacterized protein</fullName>
    </submittedName>
</protein>
<dbReference type="AlphaFoldDB" id="X0B9G4"/>
<proteinExistence type="predicted"/>
<name>X0B9G4_FUSOX</name>
<sequence>MRLLADPYYNDPHRDPPSTEPMPIRMIAKNQMEAELSPPIHPGEPAIPIKQATLARLLLEWPSIDEREVIQYISEYPMS</sequence>
<evidence type="ECO:0000256" key="1">
    <source>
        <dbReference type="SAM" id="MobiDB-lite"/>
    </source>
</evidence>